<protein>
    <submittedName>
        <fullName evidence="1">Uncharacterized protein</fullName>
    </submittedName>
</protein>
<dbReference type="Proteomes" id="UP001177021">
    <property type="component" value="Unassembled WGS sequence"/>
</dbReference>
<proteinExistence type="predicted"/>
<evidence type="ECO:0000313" key="2">
    <source>
        <dbReference type="Proteomes" id="UP001177021"/>
    </source>
</evidence>
<sequence>MVLEESQLKTVVMQEGYMNSDSLQFFPFESCSVLHIQWVYFLFHITTQNSDYYVGYMNSAYSSP</sequence>
<gene>
    <name evidence="1" type="ORF">MILVUS5_LOCUS24558</name>
</gene>
<comment type="caution">
    <text evidence="1">The sequence shown here is derived from an EMBL/GenBank/DDBJ whole genome shotgun (WGS) entry which is preliminary data.</text>
</comment>
<name>A0ACB0KP69_TRIPR</name>
<evidence type="ECO:0000313" key="1">
    <source>
        <dbReference type="EMBL" id="CAJ2658119.1"/>
    </source>
</evidence>
<dbReference type="EMBL" id="CASHSV030000311">
    <property type="protein sequence ID" value="CAJ2658119.1"/>
    <property type="molecule type" value="Genomic_DNA"/>
</dbReference>
<keyword evidence="2" id="KW-1185">Reference proteome</keyword>
<accession>A0ACB0KP69</accession>
<organism evidence="1 2">
    <name type="scientific">Trifolium pratense</name>
    <name type="common">Red clover</name>
    <dbReference type="NCBI Taxonomy" id="57577"/>
    <lineage>
        <taxon>Eukaryota</taxon>
        <taxon>Viridiplantae</taxon>
        <taxon>Streptophyta</taxon>
        <taxon>Embryophyta</taxon>
        <taxon>Tracheophyta</taxon>
        <taxon>Spermatophyta</taxon>
        <taxon>Magnoliopsida</taxon>
        <taxon>eudicotyledons</taxon>
        <taxon>Gunneridae</taxon>
        <taxon>Pentapetalae</taxon>
        <taxon>rosids</taxon>
        <taxon>fabids</taxon>
        <taxon>Fabales</taxon>
        <taxon>Fabaceae</taxon>
        <taxon>Papilionoideae</taxon>
        <taxon>50 kb inversion clade</taxon>
        <taxon>NPAAA clade</taxon>
        <taxon>Hologalegina</taxon>
        <taxon>IRL clade</taxon>
        <taxon>Trifolieae</taxon>
        <taxon>Trifolium</taxon>
    </lineage>
</organism>
<reference evidence="1" key="1">
    <citation type="submission" date="2023-10" db="EMBL/GenBank/DDBJ databases">
        <authorList>
            <person name="Rodriguez Cubillos JULIANA M."/>
            <person name="De Vega J."/>
        </authorList>
    </citation>
    <scope>NUCLEOTIDE SEQUENCE</scope>
</reference>